<organism evidence="2 3">
    <name type="scientific">Phytophthora infestans (strain T30-4)</name>
    <name type="common">Potato late blight agent</name>
    <dbReference type="NCBI Taxonomy" id="403677"/>
    <lineage>
        <taxon>Eukaryota</taxon>
        <taxon>Sar</taxon>
        <taxon>Stramenopiles</taxon>
        <taxon>Oomycota</taxon>
        <taxon>Peronosporomycetes</taxon>
        <taxon>Peronosporales</taxon>
        <taxon>Peronosporaceae</taxon>
        <taxon>Phytophthora</taxon>
    </lineage>
</organism>
<dbReference type="AlphaFoldDB" id="D0NJM8"/>
<dbReference type="InParanoid" id="D0NJM8"/>
<keyword evidence="3" id="KW-1185">Reference proteome</keyword>
<dbReference type="OrthoDB" id="64012at2759"/>
<feature type="region of interest" description="Disordered" evidence="1">
    <location>
        <begin position="85"/>
        <end position="114"/>
    </location>
</feature>
<gene>
    <name evidence="2" type="ORF">PITG_13124</name>
</gene>
<evidence type="ECO:0000256" key="1">
    <source>
        <dbReference type="SAM" id="MobiDB-lite"/>
    </source>
</evidence>
<protein>
    <submittedName>
        <fullName evidence="2">Uncharacterized protein</fullName>
    </submittedName>
</protein>
<dbReference type="KEGG" id="pif:PITG_13124"/>
<evidence type="ECO:0000313" key="2">
    <source>
        <dbReference type="EMBL" id="EEY59964.1"/>
    </source>
</evidence>
<name>D0NJM8_PHYIT</name>
<evidence type="ECO:0000313" key="3">
    <source>
        <dbReference type="Proteomes" id="UP000006643"/>
    </source>
</evidence>
<dbReference type="EMBL" id="DS028142">
    <property type="protein sequence ID" value="EEY59964.1"/>
    <property type="molecule type" value="Genomic_DNA"/>
</dbReference>
<dbReference type="RefSeq" id="XP_002900649.1">
    <property type="nucleotide sequence ID" value="XM_002900603.1"/>
</dbReference>
<feature type="compositionally biased region" description="Basic and acidic residues" evidence="1">
    <location>
        <begin position="85"/>
        <end position="94"/>
    </location>
</feature>
<accession>D0NJM8</accession>
<dbReference type="Proteomes" id="UP000006643">
    <property type="component" value="Unassembled WGS sequence"/>
</dbReference>
<sequence length="114" mass="12693">MPVQAESGDSSDGSLKLTSSVKFIDLGDLRSLLPGEGFVLGRSDGSGREEGSSSNRSIGLCDFDEVQAEKLWWIFKLWRNAKSKYVERESETSELRGSLSFTSEDRRARQPTRS</sequence>
<proteinExistence type="predicted"/>
<dbReference type="GeneID" id="9472944"/>
<dbReference type="HOGENOM" id="CLU_2125929_0_0_1"/>
<reference evidence="3" key="1">
    <citation type="journal article" date="2009" name="Nature">
        <title>Genome sequence and analysis of the Irish potato famine pathogen Phytophthora infestans.</title>
        <authorList>
            <consortium name="The Broad Institute Genome Sequencing Platform"/>
            <person name="Haas B.J."/>
            <person name="Kamoun S."/>
            <person name="Zody M.C."/>
            <person name="Jiang R.H."/>
            <person name="Handsaker R.E."/>
            <person name="Cano L.M."/>
            <person name="Grabherr M."/>
            <person name="Kodira C.D."/>
            <person name="Raffaele S."/>
            <person name="Torto-Alalibo T."/>
            <person name="Bozkurt T.O."/>
            <person name="Ah-Fong A.M."/>
            <person name="Alvarado L."/>
            <person name="Anderson V.L."/>
            <person name="Armstrong M.R."/>
            <person name="Avrova A."/>
            <person name="Baxter L."/>
            <person name="Beynon J."/>
            <person name="Boevink P.C."/>
            <person name="Bollmann S.R."/>
            <person name="Bos J.I."/>
            <person name="Bulone V."/>
            <person name="Cai G."/>
            <person name="Cakir C."/>
            <person name="Carrington J.C."/>
            <person name="Chawner M."/>
            <person name="Conti L."/>
            <person name="Costanzo S."/>
            <person name="Ewan R."/>
            <person name="Fahlgren N."/>
            <person name="Fischbach M.A."/>
            <person name="Fugelstad J."/>
            <person name="Gilroy E.M."/>
            <person name="Gnerre S."/>
            <person name="Green P.J."/>
            <person name="Grenville-Briggs L.J."/>
            <person name="Griffith J."/>
            <person name="Grunwald N.J."/>
            <person name="Horn K."/>
            <person name="Horner N.R."/>
            <person name="Hu C.H."/>
            <person name="Huitema E."/>
            <person name="Jeong D.H."/>
            <person name="Jones A.M."/>
            <person name="Jones J.D."/>
            <person name="Jones R.W."/>
            <person name="Karlsson E.K."/>
            <person name="Kunjeti S.G."/>
            <person name="Lamour K."/>
            <person name="Liu Z."/>
            <person name="Ma L."/>
            <person name="Maclean D."/>
            <person name="Chibucos M.C."/>
            <person name="McDonald H."/>
            <person name="McWalters J."/>
            <person name="Meijer H.J."/>
            <person name="Morgan W."/>
            <person name="Morris P.F."/>
            <person name="Munro C.A."/>
            <person name="O'Neill K."/>
            <person name="Ospina-Giraldo M."/>
            <person name="Pinzon A."/>
            <person name="Pritchard L."/>
            <person name="Ramsahoye B."/>
            <person name="Ren Q."/>
            <person name="Restrepo S."/>
            <person name="Roy S."/>
            <person name="Sadanandom A."/>
            <person name="Savidor A."/>
            <person name="Schornack S."/>
            <person name="Schwartz D.C."/>
            <person name="Schumann U.D."/>
            <person name="Schwessinger B."/>
            <person name="Seyer L."/>
            <person name="Sharpe T."/>
            <person name="Silvar C."/>
            <person name="Song J."/>
            <person name="Studholme D.J."/>
            <person name="Sykes S."/>
            <person name="Thines M."/>
            <person name="van de Vondervoort P.J."/>
            <person name="Phuntumart V."/>
            <person name="Wawra S."/>
            <person name="Weide R."/>
            <person name="Win J."/>
            <person name="Young C."/>
            <person name="Zhou S."/>
            <person name="Fry W."/>
            <person name="Meyers B.C."/>
            <person name="van West P."/>
            <person name="Ristaino J."/>
            <person name="Govers F."/>
            <person name="Birch P.R."/>
            <person name="Whisson S.C."/>
            <person name="Judelson H.S."/>
            <person name="Nusbaum C."/>
        </authorList>
    </citation>
    <scope>NUCLEOTIDE SEQUENCE [LARGE SCALE GENOMIC DNA]</scope>
    <source>
        <strain evidence="3">T30-4</strain>
    </source>
</reference>
<dbReference type="VEuPathDB" id="FungiDB:PITG_13124"/>
<dbReference type="STRING" id="403677.D0NJM8"/>
<dbReference type="eggNOG" id="ENOG502RUZ7">
    <property type="taxonomic scope" value="Eukaryota"/>
</dbReference>